<dbReference type="InterPro" id="IPR023389">
    <property type="entry name" value="DOPA-like_sf"/>
</dbReference>
<dbReference type="OrthoDB" id="572228at2"/>
<keyword evidence="1" id="KW-0223">Dioxygenase</keyword>
<dbReference type="InterPro" id="IPR014980">
    <property type="entry name" value="DOPA_dioxygen"/>
</dbReference>
<dbReference type="SUPFAM" id="SSF143410">
    <property type="entry name" value="DOPA-like"/>
    <property type="match status" value="1"/>
</dbReference>
<organism evidence="1 2">
    <name type="scientific">Marinomonas polaris DSM 16579</name>
    <dbReference type="NCBI Taxonomy" id="1122206"/>
    <lineage>
        <taxon>Bacteria</taxon>
        <taxon>Pseudomonadati</taxon>
        <taxon>Pseudomonadota</taxon>
        <taxon>Gammaproteobacteria</taxon>
        <taxon>Oceanospirillales</taxon>
        <taxon>Oceanospirillaceae</taxon>
        <taxon>Marinomonas</taxon>
    </lineage>
</organism>
<dbReference type="STRING" id="1122206.SAMN02745753_00087"/>
<dbReference type="PANTHER" id="PTHR36423:SF2">
    <property type="entry name" value="AFR070WP"/>
    <property type="match status" value="1"/>
</dbReference>
<evidence type="ECO:0000313" key="1">
    <source>
        <dbReference type="EMBL" id="SHE34045.1"/>
    </source>
</evidence>
<dbReference type="Proteomes" id="UP000184517">
    <property type="component" value="Unassembled WGS sequence"/>
</dbReference>
<proteinExistence type="predicted"/>
<evidence type="ECO:0000313" key="2">
    <source>
        <dbReference type="Proteomes" id="UP000184517"/>
    </source>
</evidence>
<dbReference type="Pfam" id="PF08883">
    <property type="entry name" value="DOPA_dioxygen"/>
    <property type="match status" value="1"/>
</dbReference>
<dbReference type="Gene3D" id="3.30.70.1240">
    <property type="entry name" value="DOPA-like domains"/>
    <property type="match status" value="1"/>
</dbReference>
<dbReference type="PANTHER" id="PTHR36423">
    <property type="entry name" value="AFR070WP"/>
    <property type="match status" value="1"/>
</dbReference>
<protein>
    <submittedName>
        <fullName evidence="1">DOPA 4,5-dioxygenase</fullName>
    </submittedName>
</protein>
<keyword evidence="1" id="KW-0560">Oxidoreductase</keyword>
<accession>A0A1M4SPD9</accession>
<keyword evidence="2" id="KW-1185">Reference proteome</keyword>
<reference evidence="2" key="1">
    <citation type="submission" date="2016-11" db="EMBL/GenBank/DDBJ databases">
        <authorList>
            <person name="Varghese N."/>
            <person name="Submissions S."/>
        </authorList>
    </citation>
    <scope>NUCLEOTIDE SEQUENCE [LARGE SCALE GENOMIC DNA]</scope>
    <source>
        <strain evidence="2">DSM 16579</strain>
    </source>
</reference>
<dbReference type="PIRSF" id="PIRSF028139">
    <property type="entry name" value="DOPA-diox_rel_Mll2280"/>
    <property type="match status" value="1"/>
</dbReference>
<name>A0A1M4SPD9_9GAMM</name>
<sequence>MTQLPLNDDIKAFHAHLYYTDEAGVEMAKDVAKKASELFEIRVGRFHQKPVGPHPVWSCQLSFAAETFGKIIPWLMLNRQSLDVFVHPLTGNDYVDHTQGVSWLGKSYVLDTSQFMPPSV</sequence>
<dbReference type="GO" id="GO:0051213">
    <property type="term" value="F:dioxygenase activity"/>
    <property type="evidence" value="ECO:0007669"/>
    <property type="project" value="UniProtKB-KW"/>
</dbReference>
<gene>
    <name evidence="1" type="ORF">SAMN02745753_00087</name>
</gene>
<dbReference type="AlphaFoldDB" id="A0A1M4SPD9"/>
<dbReference type="EMBL" id="FQVF01000002">
    <property type="protein sequence ID" value="SHE34045.1"/>
    <property type="molecule type" value="Genomic_DNA"/>
</dbReference>
<dbReference type="RefSeq" id="WP_072837766.1">
    <property type="nucleotide sequence ID" value="NZ_FQVF01000002.1"/>
</dbReference>